<dbReference type="InterPro" id="IPR038507">
    <property type="entry name" value="YcnI-like_sf"/>
</dbReference>
<dbReference type="RefSeq" id="WP_160426488.1">
    <property type="nucleotide sequence ID" value="NZ_WSTA01000083.1"/>
</dbReference>
<comment type="caution">
    <text evidence="5">The sequence shown here is derived from an EMBL/GenBank/DDBJ whole genome shotgun (WGS) entry which is preliminary data.</text>
</comment>
<keyword evidence="6" id="KW-1185">Reference proteome</keyword>
<feature type="signal peptide" evidence="3">
    <location>
        <begin position="1"/>
        <end position="21"/>
    </location>
</feature>
<keyword evidence="2" id="KW-0812">Transmembrane</keyword>
<protein>
    <submittedName>
        <fullName evidence="5">DUF1775 domain-containing protein</fullName>
    </submittedName>
</protein>
<evidence type="ECO:0000313" key="6">
    <source>
        <dbReference type="Proteomes" id="UP000438182"/>
    </source>
</evidence>
<keyword evidence="3" id="KW-0732">Signal</keyword>
<evidence type="ECO:0000256" key="3">
    <source>
        <dbReference type="SAM" id="SignalP"/>
    </source>
</evidence>
<keyword evidence="2" id="KW-0472">Membrane</keyword>
<feature type="domain" description="YncI copper-binding" evidence="4">
    <location>
        <begin position="29"/>
        <end position="164"/>
    </location>
</feature>
<gene>
    <name evidence="5" type="ORF">GB864_14980</name>
</gene>
<dbReference type="AlphaFoldDB" id="A0A6I4NZX3"/>
<dbReference type="Pfam" id="PF07987">
    <property type="entry name" value="DUF1775"/>
    <property type="match status" value="1"/>
</dbReference>
<accession>A0A6I4NZX3</accession>
<organism evidence="5 6">
    <name type="scientific">Agromyces seonyuensis</name>
    <dbReference type="NCBI Taxonomy" id="2662446"/>
    <lineage>
        <taxon>Bacteria</taxon>
        <taxon>Bacillati</taxon>
        <taxon>Actinomycetota</taxon>
        <taxon>Actinomycetes</taxon>
        <taxon>Micrococcales</taxon>
        <taxon>Microbacteriaceae</taxon>
        <taxon>Agromyces</taxon>
    </lineage>
</organism>
<dbReference type="EMBL" id="WSTA01000083">
    <property type="protein sequence ID" value="MWB99850.1"/>
    <property type="molecule type" value="Genomic_DNA"/>
</dbReference>
<sequence>MRTHTKLVLPALLLGAGFALAAPLAASAHVHVTPGETPAGSATVIEFSSGHGCDGSPTTAYTVTIPEGFDSVAPVLNGAYDISETRGAANADGVEPIETVTYTPTAPITDGYYSTFSLRVTPGEDLVGETVAFPVLQTCVTGSTDWSGDPADESEGSTPAPAIVVSEATEDDGHGHAAAETEESDEHAEASSDVSTVDTAARVLGVSGLVVGAVGVVIAVLARRKPAGK</sequence>
<evidence type="ECO:0000259" key="4">
    <source>
        <dbReference type="Pfam" id="PF07987"/>
    </source>
</evidence>
<evidence type="ECO:0000313" key="5">
    <source>
        <dbReference type="EMBL" id="MWB99850.1"/>
    </source>
</evidence>
<proteinExistence type="predicted"/>
<name>A0A6I4NZX3_9MICO</name>
<reference evidence="5 6" key="1">
    <citation type="submission" date="2019-12" db="EMBL/GenBank/DDBJ databases">
        <authorList>
            <person name="Kim Y.S."/>
        </authorList>
    </citation>
    <scope>NUCLEOTIDE SEQUENCE [LARGE SCALE GENOMIC DNA]</scope>
    <source>
        <strain evidence="5 6">MMS17-SY077</strain>
    </source>
</reference>
<feature type="region of interest" description="Disordered" evidence="1">
    <location>
        <begin position="169"/>
        <end position="194"/>
    </location>
</feature>
<feature type="chain" id="PRO_5026094550" evidence="3">
    <location>
        <begin position="22"/>
        <end position="229"/>
    </location>
</feature>
<dbReference type="Proteomes" id="UP000438182">
    <property type="component" value="Unassembled WGS sequence"/>
</dbReference>
<dbReference type="Gene3D" id="2.60.40.2230">
    <property type="entry name" value="Uncharacterised protein YcnI-like PF07987, DUF1775"/>
    <property type="match status" value="1"/>
</dbReference>
<feature type="transmembrane region" description="Helical" evidence="2">
    <location>
        <begin position="203"/>
        <end position="222"/>
    </location>
</feature>
<keyword evidence="2" id="KW-1133">Transmembrane helix</keyword>
<evidence type="ECO:0000256" key="1">
    <source>
        <dbReference type="SAM" id="MobiDB-lite"/>
    </source>
</evidence>
<evidence type="ECO:0000256" key="2">
    <source>
        <dbReference type="SAM" id="Phobius"/>
    </source>
</evidence>
<dbReference type="InterPro" id="IPR012533">
    <property type="entry name" value="YcnI-copper_dom"/>
</dbReference>